<dbReference type="OrthoDB" id="1431934at2759"/>
<evidence type="ECO:0000256" key="8">
    <source>
        <dbReference type="ARBA" id="ARBA00022833"/>
    </source>
</evidence>
<evidence type="ECO:0000256" key="2">
    <source>
        <dbReference type="ARBA" id="ARBA00012251"/>
    </source>
</evidence>
<dbReference type="Pfam" id="PF01485">
    <property type="entry name" value="IBR"/>
    <property type="match status" value="1"/>
</dbReference>
<dbReference type="AlphaFoldDB" id="A0A9P4IG76"/>
<evidence type="ECO:0000259" key="12">
    <source>
        <dbReference type="PROSITE" id="PS51873"/>
    </source>
</evidence>
<dbReference type="PANTHER" id="PTHR11685">
    <property type="entry name" value="RBR FAMILY RING FINGER AND IBR DOMAIN-CONTAINING"/>
    <property type="match status" value="1"/>
</dbReference>
<feature type="compositionally biased region" description="Pro residues" evidence="10">
    <location>
        <begin position="346"/>
        <end position="366"/>
    </location>
</feature>
<feature type="compositionally biased region" description="Basic residues" evidence="10">
    <location>
        <begin position="96"/>
        <end position="114"/>
    </location>
</feature>
<evidence type="ECO:0000256" key="9">
    <source>
        <dbReference type="PROSITE-ProRule" id="PRU00175"/>
    </source>
</evidence>
<dbReference type="Pfam" id="PF22191">
    <property type="entry name" value="IBR_1"/>
    <property type="match status" value="1"/>
</dbReference>
<keyword evidence="4" id="KW-0479">Metal-binding</keyword>
<sequence length="604" mass="66833">MTSQVTSSNSPAELWAFLTKPQYPSKQRVVTSKRPIISRPRPITRKEPAQRSEVNLLLLGQFNFEWDSTVSEQLDVRKDERSSRHSQEADRDSRSHHCQLNRARNVQHGRHAHRPSTSSAASASAGPVRPRSPKVTHIQQTDDTIGRAVTTESGAWQIPPRTTPGSWPQEIEEEGATFILQVPESSSSSAHQTARNNWKVKVHALPPLKVPQDHSDGGNSFLESPSPTGSVSPLSDSGESYSSALESLIDEYADEYAASTEAVVGMNGKQKGRFLTALRPSRSSADLKHQSSALFDRVKGVLKGKKEIPAHETTAHKWSLNLKLPISVSTQNLVPPPLAPSKAPEKPLPPTPLPPATAPPTRPLPPVPTPNGPTTCTACMTELPRTSFPTLTTPSCRHPSTTCKDCLSSWISASLDTTPPDQLTCPYPSCGSSLSENEVRIYADEEVYARYDTLITTSLLSAMPGFRWCIKPGCRSGQIHPSSSGPIFKCHSCGFKSCTTHNVKWHKGETCEEYTYRKDPSQRRAEEEASERMLESTTKACPGRNGRPCGWRIEKNDGCDHMTCRKCKAEFCWLCFADYDPIRRKGNSEHRPNCRYHSKNLRAR</sequence>
<evidence type="ECO:0000256" key="10">
    <source>
        <dbReference type="SAM" id="MobiDB-lite"/>
    </source>
</evidence>
<dbReference type="PROSITE" id="PS50089">
    <property type="entry name" value="ZF_RING_2"/>
    <property type="match status" value="1"/>
</dbReference>
<keyword evidence="5" id="KW-0677">Repeat</keyword>
<dbReference type="EC" id="2.3.2.31" evidence="2"/>
<dbReference type="InterPro" id="IPR002867">
    <property type="entry name" value="IBR_dom"/>
</dbReference>
<evidence type="ECO:0000256" key="7">
    <source>
        <dbReference type="ARBA" id="ARBA00022786"/>
    </source>
</evidence>
<dbReference type="InterPro" id="IPR013083">
    <property type="entry name" value="Znf_RING/FYVE/PHD"/>
</dbReference>
<feature type="compositionally biased region" description="Basic and acidic residues" evidence="10">
    <location>
        <begin position="74"/>
        <end position="95"/>
    </location>
</feature>
<evidence type="ECO:0000259" key="11">
    <source>
        <dbReference type="PROSITE" id="PS50089"/>
    </source>
</evidence>
<keyword evidence="8" id="KW-0862">Zinc</keyword>
<feature type="region of interest" description="Disordered" evidence="10">
    <location>
        <begin position="74"/>
        <end position="168"/>
    </location>
</feature>
<evidence type="ECO:0000256" key="5">
    <source>
        <dbReference type="ARBA" id="ARBA00022737"/>
    </source>
</evidence>
<dbReference type="SUPFAM" id="SSF57850">
    <property type="entry name" value="RING/U-box"/>
    <property type="match status" value="3"/>
</dbReference>
<feature type="region of interest" description="Disordered" evidence="10">
    <location>
        <begin position="26"/>
        <end position="49"/>
    </location>
</feature>
<reference evidence="13" key="1">
    <citation type="journal article" date="2020" name="Stud. Mycol.">
        <title>101 Dothideomycetes genomes: a test case for predicting lifestyles and emergence of pathogens.</title>
        <authorList>
            <person name="Haridas S."/>
            <person name="Albert R."/>
            <person name="Binder M."/>
            <person name="Bloem J."/>
            <person name="Labutti K."/>
            <person name="Salamov A."/>
            <person name="Andreopoulos B."/>
            <person name="Baker S."/>
            <person name="Barry K."/>
            <person name="Bills G."/>
            <person name="Bluhm B."/>
            <person name="Cannon C."/>
            <person name="Castanera R."/>
            <person name="Culley D."/>
            <person name="Daum C."/>
            <person name="Ezra D."/>
            <person name="Gonzalez J."/>
            <person name="Henrissat B."/>
            <person name="Kuo A."/>
            <person name="Liang C."/>
            <person name="Lipzen A."/>
            <person name="Lutzoni F."/>
            <person name="Magnuson J."/>
            <person name="Mondo S."/>
            <person name="Nolan M."/>
            <person name="Ohm R."/>
            <person name="Pangilinan J."/>
            <person name="Park H.-J."/>
            <person name="Ramirez L."/>
            <person name="Alfaro M."/>
            <person name="Sun H."/>
            <person name="Tritt A."/>
            <person name="Yoshinaga Y."/>
            <person name="Zwiers L.-H."/>
            <person name="Turgeon B."/>
            <person name="Goodwin S."/>
            <person name="Spatafora J."/>
            <person name="Crous P."/>
            <person name="Grigoriev I."/>
        </authorList>
    </citation>
    <scope>NUCLEOTIDE SEQUENCE</scope>
    <source>
        <strain evidence="13">CBS 133067</strain>
    </source>
</reference>
<dbReference type="InterPro" id="IPR031127">
    <property type="entry name" value="E3_UB_ligase_RBR"/>
</dbReference>
<evidence type="ECO:0000256" key="3">
    <source>
        <dbReference type="ARBA" id="ARBA00022679"/>
    </source>
</evidence>
<keyword evidence="14" id="KW-1185">Reference proteome</keyword>
<keyword evidence="3" id="KW-0808">Transferase</keyword>
<evidence type="ECO:0000256" key="1">
    <source>
        <dbReference type="ARBA" id="ARBA00001798"/>
    </source>
</evidence>
<proteinExistence type="predicted"/>
<feature type="domain" description="RING-type" evidence="12">
    <location>
        <begin position="372"/>
        <end position="603"/>
    </location>
</feature>
<protein>
    <recommendedName>
        <fullName evidence="2">RBR-type E3 ubiquitin transferase</fullName>
        <ecNumber evidence="2">2.3.2.31</ecNumber>
    </recommendedName>
</protein>
<comment type="caution">
    <text evidence="13">The sequence shown here is derived from an EMBL/GenBank/DDBJ whole genome shotgun (WGS) entry which is preliminary data.</text>
</comment>
<feature type="compositionally biased region" description="Polar residues" evidence="10">
    <location>
        <begin position="217"/>
        <end position="240"/>
    </location>
</feature>
<organism evidence="13 14">
    <name type="scientific">Rhizodiscina lignyota</name>
    <dbReference type="NCBI Taxonomy" id="1504668"/>
    <lineage>
        <taxon>Eukaryota</taxon>
        <taxon>Fungi</taxon>
        <taxon>Dikarya</taxon>
        <taxon>Ascomycota</taxon>
        <taxon>Pezizomycotina</taxon>
        <taxon>Dothideomycetes</taxon>
        <taxon>Pleosporomycetidae</taxon>
        <taxon>Aulographales</taxon>
        <taxon>Rhizodiscinaceae</taxon>
        <taxon>Rhizodiscina</taxon>
    </lineage>
</organism>
<evidence type="ECO:0000256" key="6">
    <source>
        <dbReference type="ARBA" id="ARBA00022771"/>
    </source>
</evidence>
<dbReference type="Gene3D" id="3.30.40.10">
    <property type="entry name" value="Zinc/RING finger domain, C3HC4 (zinc finger)"/>
    <property type="match status" value="1"/>
</dbReference>
<dbReference type="GO" id="GO:0061630">
    <property type="term" value="F:ubiquitin protein ligase activity"/>
    <property type="evidence" value="ECO:0007669"/>
    <property type="project" value="UniProtKB-EC"/>
</dbReference>
<accession>A0A9P4IG76</accession>
<keyword evidence="7" id="KW-0833">Ubl conjugation pathway</keyword>
<evidence type="ECO:0000256" key="4">
    <source>
        <dbReference type="ARBA" id="ARBA00022723"/>
    </source>
</evidence>
<evidence type="ECO:0000313" key="14">
    <source>
        <dbReference type="Proteomes" id="UP000799772"/>
    </source>
</evidence>
<feature type="compositionally biased region" description="Low complexity" evidence="10">
    <location>
        <begin position="115"/>
        <end position="129"/>
    </location>
</feature>
<dbReference type="GO" id="GO:0008270">
    <property type="term" value="F:zinc ion binding"/>
    <property type="evidence" value="ECO:0007669"/>
    <property type="project" value="UniProtKB-KW"/>
</dbReference>
<dbReference type="Gene3D" id="1.20.120.1750">
    <property type="match status" value="1"/>
</dbReference>
<dbReference type="Proteomes" id="UP000799772">
    <property type="component" value="Unassembled WGS sequence"/>
</dbReference>
<gene>
    <name evidence="13" type="ORF">NA57DRAFT_77859</name>
</gene>
<feature type="region of interest" description="Disordered" evidence="10">
    <location>
        <begin position="333"/>
        <end position="366"/>
    </location>
</feature>
<dbReference type="InterPro" id="IPR001841">
    <property type="entry name" value="Znf_RING"/>
</dbReference>
<dbReference type="PROSITE" id="PS51873">
    <property type="entry name" value="TRIAD"/>
    <property type="match status" value="1"/>
</dbReference>
<feature type="domain" description="RING-type" evidence="11">
    <location>
        <begin position="376"/>
        <end position="426"/>
    </location>
</feature>
<name>A0A9P4IG76_9PEZI</name>
<dbReference type="GO" id="GO:0016567">
    <property type="term" value="P:protein ubiquitination"/>
    <property type="evidence" value="ECO:0007669"/>
    <property type="project" value="InterPro"/>
</dbReference>
<comment type="catalytic activity">
    <reaction evidence="1">
        <text>[E2 ubiquitin-conjugating enzyme]-S-ubiquitinyl-L-cysteine + [acceptor protein]-L-lysine = [E2 ubiquitin-conjugating enzyme]-L-cysteine + [acceptor protein]-N(6)-ubiquitinyl-L-lysine.</text>
        <dbReference type="EC" id="2.3.2.31"/>
    </reaction>
</comment>
<feature type="compositionally biased region" description="Low complexity" evidence="10">
    <location>
        <begin position="32"/>
        <end position="41"/>
    </location>
</feature>
<keyword evidence="6 9" id="KW-0863">Zinc-finger</keyword>
<evidence type="ECO:0000313" key="13">
    <source>
        <dbReference type="EMBL" id="KAF2097606.1"/>
    </source>
</evidence>
<feature type="region of interest" description="Disordered" evidence="10">
    <location>
        <begin position="208"/>
        <end position="240"/>
    </location>
</feature>
<dbReference type="SMART" id="SM00647">
    <property type="entry name" value="IBR"/>
    <property type="match status" value="2"/>
</dbReference>
<dbReference type="CDD" id="cd20335">
    <property type="entry name" value="BRcat_RBR"/>
    <property type="match status" value="1"/>
</dbReference>
<dbReference type="InterPro" id="IPR044066">
    <property type="entry name" value="TRIAD_supradom"/>
</dbReference>
<dbReference type="EMBL" id="ML978128">
    <property type="protein sequence ID" value="KAF2097606.1"/>
    <property type="molecule type" value="Genomic_DNA"/>
</dbReference>